<organism evidence="1 2">
    <name type="scientific">Trichoderma longibrachiatum ATCC 18648</name>
    <dbReference type="NCBI Taxonomy" id="983965"/>
    <lineage>
        <taxon>Eukaryota</taxon>
        <taxon>Fungi</taxon>
        <taxon>Dikarya</taxon>
        <taxon>Ascomycota</taxon>
        <taxon>Pezizomycotina</taxon>
        <taxon>Sordariomycetes</taxon>
        <taxon>Hypocreomycetidae</taxon>
        <taxon>Hypocreales</taxon>
        <taxon>Hypocreaceae</taxon>
        <taxon>Trichoderma</taxon>
    </lineage>
</organism>
<dbReference type="AlphaFoldDB" id="A0A2T4BSX9"/>
<dbReference type="EMBL" id="KZ679141">
    <property type="protein sequence ID" value="PTB72411.1"/>
    <property type="molecule type" value="Genomic_DNA"/>
</dbReference>
<accession>A0A2T4BSX9</accession>
<proteinExistence type="predicted"/>
<gene>
    <name evidence="1" type="ORF">M440DRAFT_1088011</name>
</gene>
<sequence>MGGGEEGRWAIYVCSGGCYAGSCTSSCQSIADVRAAGWLAWLEQGRAERSRARLLLLVGMWAAGRATTRPDSLDPIPVSCHAVPPTPPAAAPWPNSVSLLGCWPQTWRFPMECIRRDARSIAATGVCRIRGTVVSSTWPTRQRVLTLAGCCCNGTSTRRGLS</sequence>
<protein>
    <submittedName>
        <fullName evidence="1">Uncharacterized protein</fullName>
    </submittedName>
</protein>
<evidence type="ECO:0000313" key="2">
    <source>
        <dbReference type="Proteomes" id="UP000240760"/>
    </source>
</evidence>
<dbReference type="Proteomes" id="UP000240760">
    <property type="component" value="Unassembled WGS sequence"/>
</dbReference>
<name>A0A2T4BSX9_TRILO</name>
<reference evidence="1 2" key="1">
    <citation type="submission" date="2016-07" db="EMBL/GenBank/DDBJ databases">
        <title>Multiple horizontal gene transfer events from other fungi enriched the ability of initially mycotrophic Trichoderma (Ascomycota) to feed on dead plant biomass.</title>
        <authorList>
            <consortium name="DOE Joint Genome Institute"/>
            <person name="Aerts A."/>
            <person name="Atanasova L."/>
            <person name="Chenthamara K."/>
            <person name="Zhang J."/>
            <person name="Grujic M."/>
            <person name="Henrissat B."/>
            <person name="Kuo A."/>
            <person name="Salamov A."/>
            <person name="Lipzen A."/>
            <person name="Labutti K."/>
            <person name="Barry K."/>
            <person name="Miao Y."/>
            <person name="Rahimi M.J."/>
            <person name="Shen Q."/>
            <person name="Grigoriev I.V."/>
            <person name="Kubicek C.P."/>
            <person name="Druzhinina I.S."/>
        </authorList>
    </citation>
    <scope>NUCLEOTIDE SEQUENCE [LARGE SCALE GENOMIC DNA]</scope>
    <source>
        <strain evidence="1 2">ATCC 18648</strain>
    </source>
</reference>
<evidence type="ECO:0000313" key="1">
    <source>
        <dbReference type="EMBL" id="PTB72411.1"/>
    </source>
</evidence>
<keyword evidence="2" id="KW-1185">Reference proteome</keyword>